<evidence type="ECO:0000256" key="5">
    <source>
        <dbReference type="ARBA" id="ARBA00023163"/>
    </source>
</evidence>
<evidence type="ECO:0000256" key="6">
    <source>
        <dbReference type="ARBA" id="ARBA00023242"/>
    </source>
</evidence>
<dbReference type="InterPro" id="IPR001138">
    <property type="entry name" value="Zn2Cys6_DnaBD"/>
</dbReference>
<accession>A0A2J6TCT2</accession>
<reference evidence="9 10" key="1">
    <citation type="submission" date="2016-04" db="EMBL/GenBank/DDBJ databases">
        <title>A degradative enzymes factory behind the ericoid mycorrhizal symbiosis.</title>
        <authorList>
            <consortium name="DOE Joint Genome Institute"/>
            <person name="Martino E."/>
            <person name="Morin E."/>
            <person name="Grelet G."/>
            <person name="Kuo A."/>
            <person name="Kohler A."/>
            <person name="Daghino S."/>
            <person name="Barry K."/>
            <person name="Choi C."/>
            <person name="Cichocki N."/>
            <person name="Clum A."/>
            <person name="Copeland A."/>
            <person name="Hainaut M."/>
            <person name="Haridas S."/>
            <person name="Labutti K."/>
            <person name="Lindquist E."/>
            <person name="Lipzen A."/>
            <person name="Khouja H.-R."/>
            <person name="Murat C."/>
            <person name="Ohm R."/>
            <person name="Olson A."/>
            <person name="Spatafora J."/>
            <person name="Veneault-Fourrey C."/>
            <person name="Henrissat B."/>
            <person name="Grigoriev I."/>
            <person name="Martin F."/>
            <person name="Perotto S."/>
        </authorList>
    </citation>
    <scope>NUCLEOTIDE SEQUENCE [LARGE SCALE GENOMIC DNA]</scope>
    <source>
        <strain evidence="9 10">E</strain>
    </source>
</reference>
<dbReference type="SMART" id="SM00906">
    <property type="entry name" value="Fungal_trans"/>
    <property type="match status" value="1"/>
</dbReference>
<dbReference type="Pfam" id="PF00172">
    <property type="entry name" value="Zn_clus"/>
    <property type="match status" value="1"/>
</dbReference>
<dbReference type="EMBL" id="KZ613788">
    <property type="protein sequence ID" value="PMD60778.1"/>
    <property type="molecule type" value="Genomic_DNA"/>
</dbReference>
<dbReference type="AlphaFoldDB" id="A0A2J6TCT2"/>
<dbReference type="PROSITE" id="PS00463">
    <property type="entry name" value="ZN2_CY6_FUNGAL_1"/>
    <property type="match status" value="1"/>
</dbReference>
<dbReference type="PROSITE" id="PS50048">
    <property type="entry name" value="ZN2_CY6_FUNGAL_2"/>
    <property type="match status" value="1"/>
</dbReference>
<dbReference type="InterPro" id="IPR051430">
    <property type="entry name" value="Fungal_TF_Env_Response"/>
</dbReference>
<dbReference type="OrthoDB" id="4337792at2759"/>
<dbReference type="SMART" id="SM00066">
    <property type="entry name" value="GAL4"/>
    <property type="match status" value="1"/>
</dbReference>
<dbReference type="Proteomes" id="UP000235371">
    <property type="component" value="Unassembled WGS sequence"/>
</dbReference>
<organism evidence="9 10">
    <name type="scientific">Hyaloscypha bicolor E</name>
    <dbReference type="NCBI Taxonomy" id="1095630"/>
    <lineage>
        <taxon>Eukaryota</taxon>
        <taxon>Fungi</taxon>
        <taxon>Dikarya</taxon>
        <taxon>Ascomycota</taxon>
        <taxon>Pezizomycotina</taxon>
        <taxon>Leotiomycetes</taxon>
        <taxon>Helotiales</taxon>
        <taxon>Hyaloscyphaceae</taxon>
        <taxon>Hyaloscypha</taxon>
        <taxon>Hyaloscypha bicolor</taxon>
    </lineage>
</organism>
<dbReference type="GO" id="GO:0006351">
    <property type="term" value="P:DNA-templated transcription"/>
    <property type="evidence" value="ECO:0007669"/>
    <property type="project" value="InterPro"/>
</dbReference>
<proteinExistence type="predicted"/>
<dbReference type="Pfam" id="PF04082">
    <property type="entry name" value="Fungal_trans"/>
    <property type="match status" value="1"/>
</dbReference>
<evidence type="ECO:0000256" key="4">
    <source>
        <dbReference type="ARBA" id="ARBA00023125"/>
    </source>
</evidence>
<evidence type="ECO:0000259" key="8">
    <source>
        <dbReference type="PROSITE" id="PS50048"/>
    </source>
</evidence>
<evidence type="ECO:0000256" key="2">
    <source>
        <dbReference type="ARBA" id="ARBA00022833"/>
    </source>
</evidence>
<dbReference type="Gene3D" id="4.10.240.10">
    <property type="entry name" value="Zn(2)-C6 fungal-type DNA-binding domain"/>
    <property type="match status" value="1"/>
</dbReference>
<evidence type="ECO:0000313" key="10">
    <source>
        <dbReference type="Proteomes" id="UP000235371"/>
    </source>
</evidence>
<protein>
    <recommendedName>
        <fullName evidence="8">Zn(2)-C6 fungal-type domain-containing protein</fullName>
    </recommendedName>
</protein>
<keyword evidence="4" id="KW-0238">DNA-binding</keyword>
<dbReference type="GO" id="GO:0000978">
    <property type="term" value="F:RNA polymerase II cis-regulatory region sequence-specific DNA binding"/>
    <property type="evidence" value="ECO:0007669"/>
    <property type="project" value="TreeGrafter"/>
</dbReference>
<dbReference type="InterPro" id="IPR007219">
    <property type="entry name" value="XnlR_reg_dom"/>
</dbReference>
<dbReference type="InterPro" id="IPR036864">
    <property type="entry name" value="Zn2-C6_fun-type_DNA-bd_sf"/>
</dbReference>
<dbReference type="PANTHER" id="PTHR31944">
    <property type="entry name" value="HEME-RESPONSIVE ZINC FINGER TRANSCRIPTION FACTOR HAP1"/>
    <property type="match status" value="1"/>
</dbReference>
<keyword evidence="2" id="KW-0862">Zinc</keyword>
<dbReference type="PANTHER" id="PTHR31944:SF129">
    <property type="entry name" value="ASPYRIDONES CLUSTER REGULATOR APDR-RELATED"/>
    <property type="match status" value="1"/>
</dbReference>
<dbReference type="CDD" id="cd12148">
    <property type="entry name" value="fungal_TF_MHR"/>
    <property type="match status" value="1"/>
</dbReference>
<feature type="region of interest" description="Disordered" evidence="7">
    <location>
        <begin position="81"/>
        <end position="111"/>
    </location>
</feature>
<keyword evidence="10" id="KW-1185">Reference proteome</keyword>
<sequence>MSEPPGSTAPPRKRRRPALSCEQCRRRKIKCDRAYPCGQCLQSKTASCSYSPDTVQTLRHVSETGPACPQTVFQSLAGIPTRRRDIPGDSSAHASSAGVSPNAISHSEATHSSSWTSLSAHAYDDEPPDPKTLLLRLEKVEKKLASSGSQPYFPTCESYNPSPFSKGLRGTVSKTRFFGPTHWMHSYGVFDKVAPMRMDGDDPSPTFSHDLEASAIGRHIVQLTEKCKSLARTVKSVPYTQWLANPNFRGAVPSRAVADILVDLYFRTSESVYRILHIPSFRQEYELYWQNPNAASPTFILKLLLAMSIGTLLYQGRDATHWRSEAMKWIFAAQAWLSSPFEKARLHTSAIQLQCLLLLARQDHSVAGDLVWISAGSLLRTALQMGYHRDPKVLPKMSALQAETRRRLWATILEINLQSALDSGMPLLLSIDDFDTEPPANIDDADMSESTVGPVIAKPSTIFTQTSIQIALLKSFPLRLEVVRFANNLRGEPSYDDVLRVGSSLSKALKENTSFISRVNQSREPSARVSQLQQNLFDLSIRRFLLLVHRPFAAKGLKDPHYYFSRKMCLETAVTMLKYPCSDYPPPGMVSDGTRDDYAQLKTISGGFFKSIMVHVSMVIFSELWSQIEEDITFSEQGKASREHLKQCLREVTTLSANRIAEVENNIKGNLFMSLLMAQIDAMEEGIDPGASALDTATKSADMCYDLLVARYSNMNDSIPPVDNGNGTNDTMGFCGGQDFSMDFAMQDWTLDPESNQETWFKSGFEDGAWWHC</sequence>
<dbReference type="CDD" id="cd00067">
    <property type="entry name" value="GAL4"/>
    <property type="match status" value="1"/>
</dbReference>
<dbReference type="RefSeq" id="XP_024737682.1">
    <property type="nucleotide sequence ID" value="XM_024874661.1"/>
</dbReference>
<evidence type="ECO:0000256" key="7">
    <source>
        <dbReference type="SAM" id="MobiDB-lite"/>
    </source>
</evidence>
<keyword evidence="6" id="KW-0539">Nucleus</keyword>
<dbReference type="GO" id="GO:0008270">
    <property type="term" value="F:zinc ion binding"/>
    <property type="evidence" value="ECO:0007669"/>
    <property type="project" value="InterPro"/>
</dbReference>
<dbReference type="InParanoid" id="A0A2J6TCT2"/>
<evidence type="ECO:0000256" key="1">
    <source>
        <dbReference type="ARBA" id="ARBA00022723"/>
    </source>
</evidence>
<dbReference type="SUPFAM" id="SSF57701">
    <property type="entry name" value="Zn2/Cys6 DNA-binding domain"/>
    <property type="match status" value="1"/>
</dbReference>
<dbReference type="GO" id="GO:0001228">
    <property type="term" value="F:DNA-binding transcription activator activity, RNA polymerase II-specific"/>
    <property type="evidence" value="ECO:0007669"/>
    <property type="project" value="TreeGrafter"/>
</dbReference>
<gene>
    <name evidence="9" type="ORF">K444DRAFT_527792</name>
</gene>
<dbReference type="GeneID" id="36582741"/>
<keyword evidence="1" id="KW-0479">Metal-binding</keyword>
<name>A0A2J6TCT2_9HELO</name>
<feature type="compositionally biased region" description="Polar residues" evidence="7">
    <location>
        <begin position="92"/>
        <end position="111"/>
    </location>
</feature>
<evidence type="ECO:0000313" key="9">
    <source>
        <dbReference type="EMBL" id="PMD60778.1"/>
    </source>
</evidence>
<feature type="domain" description="Zn(2)-C6 fungal-type" evidence="8">
    <location>
        <begin position="20"/>
        <end position="50"/>
    </location>
</feature>
<keyword evidence="5" id="KW-0804">Transcription</keyword>
<dbReference type="GO" id="GO:0005634">
    <property type="term" value="C:nucleus"/>
    <property type="evidence" value="ECO:0007669"/>
    <property type="project" value="TreeGrafter"/>
</dbReference>
<keyword evidence="3" id="KW-0805">Transcription regulation</keyword>
<evidence type="ECO:0000256" key="3">
    <source>
        <dbReference type="ARBA" id="ARBA00023015"/>
    </source>
</evidence>